<feature type="compositionally biased region" description="Acidic residues" evidence="1">
    <location>
        <begin position="240"/>
        <end position="260"/>
    </location>
</feature>
<feature type="region of interest" description="Disordered" evidence="1">
    <location>
        <begin position="1003"/>
        <end position="1033"/>
    </location>
</feature>
<dbReference type="Proteomes" id="UP001071777">
    <property type="component" value="Unassembled WGS sequence"/>
</dbReference>
<sequence>MSVVDICTRLRRPGLQLSELCTLINALGDALNAEILGAGDELDSIKLGWEQLIEVLEQTSHPTVRHVAFQNVKYILNFRNGVSERIEILKELSDGIVRLLDHWNVNIQLEIMDAIIQDEPPDRVESPYMGPSSVLASLVNCKSEVLAYVFSLMIQYNHCEFYFVVIKILQSFKLAVKCIDSEEAIKMIMDYVCQLGVNIEMGGVPPELPESSDFPDSPDSLDSLDSPESPESPDPSDPTDPPEEEEEEEEEEGEEGEEGEGGSCVQITDPKTRNELLVLTFEIFENIPCRFQEAKIVSYNMIKDELDLLFSDKILHEIDYGPYYSIIETGIRAMTKATHNNTLVLLDHIRWIRRLWNKLDSVILNKDLSMYLENDFVLLKIIAQTILSVLAIYQNRKQILFIWDSELELSNGLGLDIQDTVKESMPIISLDKITQAFIKFIGGLSIELFCSRDGVSDYVLNHSAIINIGLEISERRVSDTPIHLNLRLLAELTQSLFKFVKEIREYEKFQPFNRENSKLLESYFVLNYILCKSYYVLISFGGDRMLDDTEKRLIQDFNSDFMYWMVSQTKIHMDELLSLSEGFHLRLIYSNLLLNWNRKYYNGQKVGRRPASDPERMFLAILRCVYKFAYLDGKIDSRTSVRPTEEEIPRLLSDFYFCCLYFQKLNSTKNTDLLDQAESAILSSLPDLRVVNSYRYAKYFAVIGRYRLSRAIFESIKLFNMESCSWIRVLTHITHIYCSIQSLFRAEEEPIDTPKSSQVKETLHNLKYTFKEIESSFKLIRYSGTFFFPSIYIMCLSKIARFLTKCFYCRFKQSESSENINLMEVLIYLVDTLRSVFGIANVAKIISPNTFQVSISIYWSVKQAALRILLSHLELSLKQLPALDSRSGPDTRADSERDVLARENLSFIKQILLEALYMSPPKFNFLVEKSFIHHALPLFKLLNLEAISQVKLVIHPKKFRYKSLPSLSQAYSEKNPSDILLSITHSIRKPGEQRSLTLSYLRRSPYSPKDSTTSSSTRISSTPKLLSSNDSTTQNFQLQTQDSLEDACMHILATVGRIPPAVLMQRILPHVYLIGELDDFRDSNEVPNYSLEPPTSGNITLIKSRVAPVLKLHGFFRSGFQISQAEHRLWVRIKISYLTIGGDEIPGSNCLDIYITETQFQWRQPIEGIKNSHQLKVVSVPLNMYKTCIGVPYTLYINTY</sequence>
<evidence type="ECO:0000313" key="3">
    <source>
        <dbReference type="Proteomes" id="UP001071777"/>
    </source>
</evidence>
<evidence type="ECO:0000313" key="2">
    <source>
        <dbReference type="EMBL" id="KAJ1614850.1"/>
    </source>
</evidence>
<proteinExistence type="predicted"/>
<comment type="caution">
    <text evidence="2">The sequence shown here is derived from an EMBL/GenBank/DDBJ whole genome shotgun (WGS) entry which is preliminary data.</text>
</comment>
<feature type="compositionally biased region" description="Polar residues" evidence="1">
    <location>
        <begin position="1023"/>
        <end position="1033"/>
    </location>
</feature>
<keyword evidence="3" id="KW-1185">Reference proteome</keyword>
<feature type="compositionally biased region" description="Pro residues" evidence="1">
    <location>
        <begin position="230"/>
        <end position="239"/>
    </location>
</feature>
<gene>
    <name evidence="2" type="ORF">OJ252_444</name>
</gene>
<feature type="compositionally biased region" description="Low complexity" evidence="1">
    <location>
        <begin position="1011"/>
        <end position="1022"/>
    </location>
</feature>
<dbReference type="EMBL" id="JAPCXB010000015">
    <property type="protein sequence ID" value="KAJ1614850.1"/>
    <property type="molecule type" value="Genomic_DNA"/>
</dbReference>
<name>A0ABQ8PB23_9CRYT</name>
<evidence type="ECO:0000256" key="1">
    <source>
        <dbReference type="SAM" id="MobiDB-lite"/>
    </source>
</evidence>
<accession>A0ABQ8PB23</accession>
<feature type="compositionally biased region" description="Low complexity" evidence="1">
    <location>
        <begin position="209"/>
        <end position="229"/>
    </location>
</feature>
<reference evidence="2" key="1">
    <citation type="submission" date="2022-10" db="EMBL/GenBank/DDBJ databases">
        <title>Adaptive evolution leads to modifications in subtelomeric GC content in a zoonotic Cryptosporidium species.</title>
        <authorList>
            <person name="Li J."/>
            <person name="Feng Y."/>
            <person name="Xiao L."/>
        </authorList>
    </citation>
    <scope>NUCLEOTIDE SEQUENCE</scope>
    <source>
        <strain evidence="2">25894</strain>
    </source>
</reference>
<feature type="region of interest" description="Disordered" evidence="1">
    <location>
        <begin position="204"/>
        <end position="267"/>
    </location>
</feature>
<evidence type="ECO:0008006" key="4">
    <source>
        <dbReference type="Google" id="ProtNLM"/>
    </source>
</evidence>
<protein>
    <recommendedName>
        <fullName evidence="4">FPL domain-containing protein</fullName>
    </recommendedName>
</protein>
<organism evidence="2 3">
    <name type="scientific">Cryptosporidium canis</name>
    <dbReference type="NCBI Taxonomy" id="195482"/>
    <lineage>
        <taxon>Eukaryota</taxon>
        <taxon>Sar</taxon>
        <taxon>Alveolata</taxon>
        <taxon>Apicomplexa</taxon>
        <taxon>Conoidasida</taxon>
        <taxon>Coccidia</taxon>
        <taxon>Eucoccidiorida</taxon>
        <taxon>Eimeriorina</taxon>
        <taxon>Cryptosporidiidae</taxon>
        <taxon>Cryptosporidium</taxon>
    </lineage>
</organism>